<accession>A0A7W7YF72</accession>
<evidence type="ECO:0000313" key="1">
    <source>
        <dbReference type="EMBL" id="MBB5035063.1"/>
    </source>
</evidence>
<dbReference type="EMBL" id="JACHIG010000013">
    <property type="protein sequence ID" value="MBB5035063.1"/>
    <property type="molecule type" value="Genomic_DNA"/>
</dbReference>
<protein>
    <submittedName>
        <fullName evidence="1">Uncharacterized protein</fullName>
    </submittedName>
</protein>
<name>A0A7W7YF72_9BACT</name>
<reference evidence="1 2" key="1">
    <citation type="submission" date="2020-08" db="EMBL/GenBank/DDBJ databases">
        <title>Genomic Encyclopedia of Type Strains, Phase IV (KMG-IV): sequencing the most valuable type-strain genomes for metagenomic binning, comparative biology and taxonomic classification.</title>
        <authorList>
            <person name="Goeker M."/>
        </authorList>
    </citation>
    <scope>NUCLEOTIDE SEQUENCE [LARGE SCALE GENOMIC DNA]</scope>
    <source>
        <strain evidence="1 2">DSM 12252</strain>
    </source>
</reference>
<dbReference type="AlphaFoldDB" id="A0A7W7YF72"/>
<keyword evidence="2" id="KW-1185">Reference proteome</keyword>
<dbReference type="RefSeq" id="WP_246438591.1">
    <property type="nucleotide sequence ID" value="NZ_JACHIG010000013.1"/>
</dbReference>
<proteinExistence type="predicted"/>
<comment type="caution">
    <text evidence="1">The sequence shown here is derived from an EMBL/GenBank/DDBJ whole genome shotgun (WGS) entry which is preliminary data.</text>
</comment>
<sequence length="117" mass="12764">MPTTTPTRKTRFSRRVPDHVTDELVNVLSKPETYEFNTLFGLVYDNLKLKNAVSGGEEMLRLRSYEKLQNLVSRGLCAKVGKTYRGLDGLRAAHNAAIAARSAAVVARTSAAAAARA</sequence>
<organism evidence="1 2">
    <name type="scientific">Prosthecobacter vanneervenii</name>
    <dbReference type="NCBI Taxonomy" id="48466"/>
    <lineage>
        <taxon>Bacteria</taxon>
        <taxon>Pseudomonadati</taxon>
        <taxon>Verrucomicrobiota</taxon>
        <taxon>Verrucomicrobiia</taxon>
        <taxon>Verrucomicrobiales</taxon>
        <taxon>Verrucomicrobiaceae</taxon>
        <taxon>Prosthecobacter</taxon>
    </lineage>
</organism>
<dbReference type="Proteomes" id="UP000590740">
    <property type="component" value="Unassembled WGS sequence"/>
</dbReference>
<gene>
    <name evidence="1" type="ORF">HNQ65_004671</name>
</gene>
<evidence type="ECO:0000313" key="2">
    <source>
        <dbReference type="Proteomes" id="UP000590740"/>
    </source>
</evidence>